<name>A0A5B7K670_PORTR</name>
<dbReference type="AlphaFoldDB" id="A0A5B7K670"/>
<comment type="caution">
    <text evidence="2">The sequence shown here is derived from an EMBL/GenBank/DDBJ whole genome shotgun (WGS) entry which is preliminary data.</text>
</comment>
<protein>
    <submittedName>
        <fullName evidence="2">Uncharacterized protein</fullName>
    </submittedName>
</protein>
<evidence type="ECO:0000313" key="2">
    <source>
        <dbReference type="EMBL" id="MPD04521.1"/>
    </source>
</evidence>
<feature type="region of interest" description="Disordered" evidence="1">
    <location>
        <begin position="57"/>
        <end position="78"/>
    </location>
</feature>
<evidence type="ECO:0000313" key="3">
    <source>
        <dbReference type="Proteomes" id="UP000324222"/>
    </source>
</evidence>
<organism evidence="2 3">
    <name type="scientific">Portunus trituberculatus</name>
    <name type="common">Swimming crab</name>
    <name type="synonym">Neptunus trituberculatus</name>
    <dbReference type="NCBI Taxonomy" id="210409"/>
    <lineage>
        <taxon>Eukaryota</taxon>
        <taxon>Metazoa</taxon>
        <taxon>Ecdysozoa</taxon>
        <taxon>Arthropoda</taxon>
        <taxon>Crustacea</taxon>
        <taxon>Multicrustacea</taxon>
        <taxon>Malacostraca</taxon>
        <taxon>Eumalacostraca</taxon>
        <taxon>Eucarida</taxon>
        <taxon>Decapoda</taxon>
        <taxon>Pleocyemata</taxon>
        <taxon>Brachyura</taxon>
        <taxon>Eubrachyura</taxon>
        <taxon>Portunoidea</taxon>
        <taxon>Portunidae</taxon>
        <taxon>Portuninae</taxon>
        <taxon>Portunus</taxon>
    </lineage>
</organism>
<reference evidence="2 3" key="1">
    <citation type="submission" date="2019-05" db="EMBL/GenBank/DDBJ databases">
        <title>Another draft genome of Portunus trituberculatus and its Hox gene families provides insights of decapod evolution.</title>
        <authorList>
            <person name="Jeong J.-H."/>
            <person name="Song I."/>
            <person name="Kim S."/>
            <person name="Choi T."/>
            <person name="Kim D."/>
            <person name="Ryu S."/>
            <person name="Kim W."/>
        </authorList>
    </citation>
    <scope>NUCLEOTIDE SEQUENCE [LARGE SCALE GENOMIC DNA]</scope>
    <source>
        <tissue evidence="2">Muscle</tissue>
    </source>
</reference>
<proteinExistence type="predicted"/>
<gene>
    <name evidence="2" type="ORF">E2C01_100215</name>
</gene>
<dbReference type="EMBL" id="VSRR010141438">
    <property type="protein sequence ID" value="MPD04521.1"/>
    <property type="molecule type" value="Genomic_DNA"/>
</dbReference>
<keyword evidence="3" id="KW-1185">Reference proteome</keyword>
<evidence type="ECO:0000256" key="1">
    <source>
        <dbReference type="SAM" id="MobiDB-lite"/>
    </source>
</evidence>
<dbReference type="Proteomes" id="UP000324222">
    <property type="component" value="Unassembled WGS sequence"/>
</dbReference>
<accession>A0A5B7K670</accession>
<sequence>MHSPPSLPLGVLVSRCPSPVLKPAAPTHNFGTQTRVRIFTVNVVMEERRENELRGIWTRGRNRSAEEGAQQRATQEPD</sequence>